<dbReference type="STRING" id="610380.E2BSA5"/>
<dbReference type="InterPro" id="IPR001648">
    <property type="entry name" value="Ribosomal_bS18"/>
</dbReference>
<dbReference type="GO" id="GO:0003735">
    <property type="term" value="F:structural constituent of ribosome"/>
    <property type="evidence" value="ECO:0007669"/>
    <property type="project" value="InterPro"/>
</dbReference>
<keyword evidence="9" id="KW-1185">Reference proteome</keyword>
<protein>
    <recommendedName>
        <fullName evidence="7">Large ribosomal subunit protein mL66</fullName>
    </recommendedName>
</protein>
<dbReference type="KEGG" id="hst:105186015"/>
<evidence type="ECO:0000256" key="1">
    <source>
        <dbReference type="ARBA" id="ARBA00004173"/>
    </source>
</evidence>
<gene>
    <name evidence="8" type="ORF">EAI_02869</name>
</gene>
<keyword evidence="2" id="KW-0809">Transit peptide</keyword>
<dbReference type="GO" id="GO:0005743">
    <property type="term" value="C:mitochondrial inner membrane"/>
    <property type="evidence" value="ECO:0007669"/>
    <property type="project" value="UniProtKB-ARBA"/>
</dbReference>
<organism evidence="9">
    <name type="scientific">Harpegnathos saltator</name>
    <name type="common">Jerdon's jumping ant</name>
    <dbReference type="NCBI Taxonomy" id="610380"/>
    <lineage>
        <taxon>Eukaryota</taxon>
        <taxon>Metazoa</taxon>
        <taxon>Ecdysozoa</taxon>
        <taxon>Arthropoda</taxon>
        <taxon>Hexapoda</taxon>
        <taxon>Insecta</taxon>
        <taxon>Pterygota</taxon>
        <taxon>Neoptera</taxon>
        <taxon>Endopterygota</taxon>
        <taxon>Hymenoptera</taxon>
        <taxon>Apocrita</taxon>
        <taxon>Aculeata</taxon>
        <taxon>Formicoidea</taxon>
        <taxon>Formicidae</taxon>
        <taxon>Ponerinae</taxon>
        <taxon>Ponerini</taxon>
        <taxon>Harpegnathos</taxon>
    </lineage>
</organism>
<dbReference type="PANTHER" id="PTHR13479">
    <property type="entry name" value="30S RIBOSOMAL PROTEIN S18"/>
    <property type="match status" value="1"/>
</dbReference>
<evidence type="ECO:0000256" key="2">
    <source>
        <dbReference type="ARBA" id="ARBA00022946"/>
    </source>
</evidence>
<dbReference type="PANTHER" id="PTHR13479:SF66">
    <property type="entry name" value="LARGE RIBOSOMAL SUBUNIT PROTEIN ML66"/>
    <property type="match status" value="1"/>
</dbReference>
<dbReference type="EMBL" id="GL450157">
    <property type="protein sequence ID" value="EFN81418.1"/>
    <property type="molecule type" value="Genomic_DNA"/>
</dbReference>
<dbReference type="FunFam" id="4.10.640.10:FF:000011">
    <property type="entry name" value="28S ribosomal protein S18a, mitochondrial"/>
    <property type="match status" value="1"/>
</dbReference>
<dbReference type="GO" id="GO:0005763">
    <property type="term" value="C:mitochondrial small ribosomal subunit"/>
    <property type="evidence" value="ECO:0007669"/>
    <property type="project" value="TreeGrafter"/>
</dbReference>
<dbReference type="SUPFAM" id="SSF46911">
    <property type="entry name" value="Ribosomal protein S18"/>
    <property type="match status" value="1"/>
</dbReference>
<evidence type="ECO:0000256" key="3">
    <source>
        <dbReference type="ARBA" id="ARBA00022980"/>
    </source>
</evidence>
<dbReference type="Pfam" id="PF01084">
    <property type="entry name" value="Ribosomal_S18"/>
    <property type="match status" value="1"/>
</dbReference>
<keyword evidence="5" id="KW-0687">Ribonucleoprotein</keyword>
<dbReference type="Gene3D" id="4.10.640.10">
    <property type="entry name" value="Ribosomal protein S18"/>
    <property type="match status" value="1"/>
</dbReference>
<evidence type="ECO:0000313" key="8">
    <source>
        <dbReference type="EMBL" id="EFN81418.1"/>
    </source>
</evidence>
<evidence type="ECO:0000256" key="6">
    <source>
        <dbReference type="ARBA" id="ARBA00061060"/>
    </source>
</evidence>
<dbReference type="FunCoup" id="E2BSA5">
    <property type="interactions" value="224"/>
</dbReference>
<dbReference type="GO" id="GO:0032543">
    <property type="term" value="P:mitochondrial translation"/>
    <property type="evidence" value="ECO:0007669"/>
    <property type="project" value="TreeGrafter"/>
</dbReference>
<dbReference type="InParanoid" id="E2BSA5"/>
<comment type="subcellular location">
    <subcellularLocation>
        <location evidence="1">Mitochondrion</location>
    </subcellularLocation>
</comment>
<dbReference type="AlphaFoldDB" id="E2BSA5"/>
<keyword evidence="3 8" id="KW-0689">Ribosomal protein</keyword>
<reference evidence="8 9" key="1">
    <citation type="journal article" date="2010" name="Science">
        <title>Genomic comparison of the ants Camponotus floridanus and Harpegnathos saltator.</title>
        <authorList>
            <person name="Bonasio R."/>
            <person name="Zhang G."/>
            <person name="Ye C."/>
            <person name="Mutti N.S."/>
            <person name="Fang X."/>
            <person name="Qin N."/>
            <person name="Donahue G."/>
            <person name="Yang P."/>
            <person name="Li Q."/>
            <person name="Li C."/>
            <person name="Zhang P."/>
            <person name="Huang Z."/>
            <person name="Berger S.L."/>
            <person name="Reinberg D."/>
            <person name="Wang J."/>
            <person name="Liebig J."/>
        </authorList>
    </citation>
    <scope>NUCLEOTIDE SEQUENCE [LARGE SCALE GENOMIC DNA]</scope>
    <source>
        <strain evidence="8 9">R22 G/1</strain>
    </source>
</reference>
<dbReference type="Proteomes" id="UP000008237">
    <property type="component" value="Unassembled WGS sequence"/>
</dbReference>
<keyword evidence="4" id="KW-0496">Mitochondrion</keyword>
<dbReference type="OrthoDB" id="10054543at2759"/>
<sequence>MALLYRFLGQFRKNLIFPEPNRGISLSATAHLREIVTKKEGNTLTIEGVSISDKNAHRQLKLKSKACPICATKLDVKHTDVLILSQFVRSDGCMLPRRITGLCKIQQKRIGIMVSMAHKAGLMPILAPEGSKKDLSHRRKWKKYNTYFDENTIKHKYLPHIINAVPKYIK</sequence>
<accession>E2BSA5</accession>
<dbReference type="InterPro" id="IPR036870">
    <property type="entry name" value="Ribosomal_bS18_sf"/>
</dbReference>
<dbReference type="GO" id="GO:0070181">
    <property type="term" value="F:small ribosomal subunit rRNA binding"/>
    <property type="evidence" value="ECO:0007669"/>
    <property type="project" value="TreeGrafter"/>
</dbReference>
<evidence type="ECO:0000256" key="7">
    <source>
        <dbReference type="ARBA" id="ARBA00071652"/>
    </source>
</evidence>
<name>E2BSA5_HARSA</name>
<dbReference type="OMA" id="ACQTKFC"/>
<evidence type="ECO:0000256" key="4">
    <source>
        <dbReference type="ARBA" id="ARBA00023128"/>
    </source>
</evidence>
<evidence type="ECO:0000256" key="5">
    <source>
        <dbReference type="ARBA" id="ARBA00023274"/>
    </source>
</evidence>
<evidence type="ECO:0000313" key="9">
    <source>
        <dbReference type="Proteomes" id="UP000008237"/>
    </source>
</evidence>
<comment type="similarity">
    <text evidence="6">Belongs to the bacterial ribosomal protein bS18 family. Mitochondrion-specific ribosomal protein mL66 subfamily.</text>
</comment>
<proteinExistence type="inferred from homology"/>